<evidence type="ECO:0000313" key="2">
    <source>
        <dbReference type="Proteomes" id="UP000095237"/>
    </source>
</evidence>
<sequence length="100" mass="11798">MLSKIERLELINNVSSMSEAFNERGYFTMFVQSSARNSLRMHGFSKNILHVQESYGKENMPRLMNYMHDLLCGYDYDLFDFAAEKAASNRRQGRPFFIFH</sequence>
<dbReference type="Proteomes" id="UP000095237">
    <property type="component" value="Unassembled WGS sequence"/>
</dbReference>
<keyword evidence="2" id="KW-1185">Reference proteome</keyword>
<dbReference type="EMBL" id="LNVX01000225">
    <property type="protein sequence ID" value="OEG71294.1"/>
    <property type="molecule type" value="Genomic_DNA"/>
</dbReference>
<evidence type="ECO:0000313" key="1">
    <source>
        <dbReference type="EMBL" id="OEG71294.1"/>
    </source>
</evidence>
<gene>
    <name evidence="1" type="ORF">ATZ36_15380</name>
</gene>
<protein>
    <submittedName>
        <fullName evidence="1">Uncharacterized protein</fullName>
    </submittedName>
</protein>
<dbReference type="Gene3D" id="3.40.720.10">
    <property type="entry name" value="Alkaline Phosphatase, subunit A"/>
    <property type="match status" value="1"/>
</dbReference>
<comment type="caution">
    <text evidence="1">The sequence shown here is derived from an EMBL/GenBank/DDBJ whole genome shotgun (WGS) entry which is preliminary data.</text>
</comment>
<reference evidence="1 2" key="1">
    <citation type="submission" date="2015-11" db="EMBL/GenBank/DDBJ databases">
        <title>Evidence for parallel genomic evolution in an endosymbiosis of termite gut flagellates.</title>
        <authorList>
            <person name="Zheng H."/>
        </authorList>
    </citation>
    <scope>NUCLEOTIDE SEQUENCE [LARGE SCALE GENOMIC DNA]</scope>
    <source>
        <strain evidence="1 2">CET450</strain>
    </source>
</reference>
<name>A0A1E5ILH1_ENDTX</name>
<accession>A0A1E5ILH1</accession>
<dbReference type="InterPro" id="IPR017850">
    <property type="entry name" value="Alkaline_phosphatase_core_sf"/>
</dbReference>
<proteinExistence type="predicted"/>
<dbReference type="AlphaFoldDB" id="A0A1E5ILH1"/>
<organism evidence="1 2">
    <name type="scientific">Endomicrobium trichonymphae</name>
    <dbReference type="NCBI Taxonomy" id="1408204"/>
    <lineage>
        <taxon>Bacteria</taxon>
        <taxon>Pseudomonadati</taxon>
        <taxon>Elusimicrobiota</taxon>
        <taxon>Endomicrobiia</taxon>
        <taxon>Endomicrobiales</taxon>
        <taxon>Endomicrobiaceae</taxon>
        <taxon>Candidatus Endomicrobiellum</taxon>
    </lineage>
</organism>